<proteinExistence type="predicted"/>
<name>A0ABP6MH42_9ACTN</name>
<sequence length="112" mass="12594">MRPSPRASSWYTAISFALITGTREDMADLVLIDTDRRRQPNGANKSLFSHMGAAIGWDAYHLAEQLPTQPLQIVVGGIGGIAGEFGAYRDGFELFNRARSWRRRWSRRVLEG</sequence>
<protein>
    <submittedName>
        <fullName evidence="1">Uncharacterized protein</fullName>
    </submittedName>
</protein>
<accession>A0ABP6MH42</accession>
<evidence type="ECO:0000313" key="1">
    <source>
        <dbReference type="EMBL" id="GAA3113473.1"/>
    </source>
</evidence>
<comment type="caution">
    <text evidence="1">The sequence shown here is derived from an EMBL/GenBank/DDBJ whole genome shotgun (WGS) entry which is preliminary data.</text>
</comment>
<evidence type="ECO:0000313" key="2">
    <source>
        <dbReference type="Proteomes" id="UP001501637"/>
    </source>
</evidence>
<keyword evidence="2" id="KW-1185">Reference proteome</keyword>
<reference evidence="2" key="1">
    <citation type="journal article" date="2019" name="Int. J. Syst. Evol. Microbiol.">
        <title>The Global Catalogue of Microorganisms (GCM) 10K type strain sequencing project: providing services to taxonomists for standard genome sequencing and annotation.</title>
        <authorList>
            <consortium name="The Broad Institute Genomics Platform"/>
            <consortium name="The Broad Institute Genome Sequencing Center for Infectious Disease"/>
            <person name="Wu L."/>
            <person name="Ma J."/>
        </authorList>
    </citation>
    <scope>NUCLEOTIDE SEQUENCE [LARGE SCALE GENOMIC DNA]</scope>
    <source>
        <strain evidence="2">JCM 9092</strain>
    </source>
</reference>
<organism evidence="1 2">
    <name type="scientific">Streptomyces rectiviolaceus</name>
    <dbReference type="NCBI Taxonomy" id="332591"/>
    <lineage>
        <taxon>Bacteria</taxon>
        <taxon>Bacillati</taxon>
        <taxon>Actinomycetota</taxon>
        <taxon>Actinomycetes</taxon>
        <taxon>Kitasatosporales</taxon>
        <taxon>Streptomycetaceae</taxon>
        <taxon>Streptomyces</taxon>
    </lineage>
</organism>
<dbReference type="EMBL" id="BAAAUG010000069">
    <property type="protein sequence ID" value="GAA3113473.1"/>
    <property type="molecule type" value="Genomic_DNA"/>
</dbReference>
<dbReference type="Proteomes" id="UP001501637">
    <property type="component" value="Unassembled WGS sequence"/>
</dbReference>
<gene>
    <name evidence="1" type="ORF">GCM10010449_39620</name>
</gene>